<dbReference type="OMA" id="FACAAEM"/>
<sequence length="406" mass="45290">MAPPQWVVLLRSPLVPLDLPKDAGISLALAAPPRISQLQVPPSLVVSGSAVLAADPTGILLLSASRGTDPLAADEPASASYDLWDAVSKTSIHVPARETTVNDDTGVAGLVVARKFGQRRIMVAELSVYDGAATLRGFSTETSRWTQKDLHYPPIKRQWCSAYALSYRGRLWWVDLLLGLLVCDPFADNPELRWVPLPSCYRLRPQVGEGHRKGLSNDRCVSLSCGKLRLVVISRRTHQPRIKLWTLADYEAGKWSLDFDIPIEHIGLIRRSVLAFVHPNNAHVVYFFLEQQLFAVDLQTNKVTESASIGRDHGDHVLAWELPQSLRVPLPGPSPTQESRFTFGFDSVADFFSEAYGHALADMESYKLSNIALAHLNRKKKLEFKLSDRLFLQTFVEDTDTKIKKY</sequence>
<evidence type="ECO:0000313" key="2">
    <source>
        <dbReference type="EnsemblPlants" id="KQL03254"/>
    </source>
</evidence>
<dbReference type="STRING" id="4555.K3XSK9"/>
<dbReference type="eggNOG" id="ENOG502R66H">
    <property type="taxonomic scope" value="Eukaryota"/>
</dbReference>
<evidence type="ECO:0000259" key="1">
    <source>
        <dbReference type="Pfam" id="PF07762"/>
    </source>
</evidence>
<protein>
    <recommendedName>
        <fullName evidence="1">DUF1618 domain-containing protein</fullName>
    </recommendedName>
</protein>
<dbReference type="EMBL" id="AGNK02002733">
    <property type="status" value="NOT_ANNOTATED_CDS"/>
    <property type="molecule type" value="Genomic_DNA"/>
</dbReference>
<keyword evidence="3" id="KW-1185">Reference proteome</keyword>
<dbReference type="EnsemblPlants" id="KQL03254">
    <property type="protein sequence ID" value="KQL03254"/>
    <property type="gene ID" value="SETIT_004908mg"/>
</dbReference>
<dbReference type="PANTHER" id="PTHR33086">
    <property type="entry name" value="OS05G0468200 PROTEIN-RELATED"/>
    <property type="match status" value="1"/>
</dbReference>
<dbReference type="InParanoid" id="K3XSK9"/>
<dbReference type="AlphaFoldDB" id="K3XSK9"/>
<dbReference type="Pfam" id="PF07762">
    <property type="entry name" value="DUF1618"/>
    <property type="match status" value="1"/>
</dbReference>
<accession>K3XSK9</accession>
<dbReference type="Proteomes" id="UP000004995">
    <property type="component" value="Unassembled WGS sequence"/>
</dbReference>
<dbReference type="FunCoup" id="K3XSK9">
    <property type="interactions" value="7"/>
</dbReference>
<dbReference type="HOGENOM" id="CLU_028076_0_0_1"/>
<dbReference type="InterPro" id="IPR011676">
    <property type="entry name" value="DUF1618"/>
</dbReference>
<proteinExistence type="predicted"/>
<feature type="domain" description="DUF1618" evidence="1">
    <location>
        <begin position="173"/>
        <end position="269"/>
    </location>
</feature>
<dbReference type="Gramene" id="KQL03254">
    <property type="protein sequence ID" value="KQL03254"/>
    <property type="gene ID" value="SETIT_004908mg"/>
</dbReference>
<organism evidence="2 3">
    <name type="scientific">Setaria italica</name>
    <name type="common">Foxtail millet</name>
    <name type="synonym">Panicum italicum</name>
    <dbReference type="NCBI Taxonomy" id="4555"/>
    <lineage>
        <taxon>Eukaryota</taxon>
        <taxon>Viridiplantae</taxon>
        <taxon>Streptophyta</taxon>
        <taxon>Embryophyta</taxon>
        <taxon>Tracheophyta</taxon>
        <taxon>Spermatophyta</taxon>
        <taxon>Magnoliopsida</taxon>
        <taxon>Liliopsida</taxon>
        <taxon>Poales</taxon>
        <taxon>Poaceae</taxon>
        <taxon>PACMAD clade</taxon>
        <taxon>Panicoideae</taxon>
        <taxon>Panicodae</taxon>
        <taxon>Paniceae</taxon>
        <taxon>Cenchrinae</taxon>
        <taxon>Setaria</taxon>
    </lineage>
</organism>
<reference evidence="2" key="2">
    <citation type="submission" date="2018-08" db="UniProtKB">
        <authorList>
            <consortium name="EnsemblPlants"/>
        </authorList>
    </citation>
    <scope>IDENTIFICATION</scope>
    <source>
        <strain evidence="2">Yugu1</strain>
    </source>
</reference>
<reference evidence="3" key="1">
    <citation type="journal article" date="2012" name="Nat. Biotechnol.">
        <title>Reference genome sequence of the model plant Setaria.</title>
        <authorList>
            <person name="Bennetzen J.L."/>
            <person name="Schmutz J."/>
            <person name="Wang H."/>
            <person name="Percifield R."/>
            <person name="Hawkins J."/>
            <person name="Pontaroli A.C."/>
            <person name="Estep M."/>
            <person name="Feng L."/>
            <person name="Vaughn J.N."/>
            <person name="Grimwood J."/>
            <person name="Jenkins J."/>
            <person name="Barry K."/>
            <person name="Lindquist E."/>
            <person name="Hellsten U."/>
            <person name="Deshpande S."/>
            <person name="Wang X."/>
            <person name="Wu X."/>
            <person name="Mitros T."/>
            <person name="Triplett J."/>
            <person name="Yang X."/>
            <person name="Ye C.Y."/>
            <person name="Mauro-Herrera M."/>
            <person name="Wang L."/>
            <person name="Li P."/>
            <person name="Sharma M."/>
            <person name="Sharma R."/>
            <person name="Ronald P.C."/>
            <person name="Panaud O."/>
            <person name="Kellogg E.A."/>
            <person name="Brutnell T.P."/>
            <person name="Doust A.N."/>
            <person name="Tuskan G.A."/>
            <person name="Rokhsar D."/>
            <person name="Devos K.M."/>
        </authorList>
    </citation>
    <scope>NUCLEOTIDE SEQUENCE [LARGE SCALE GENOMIC DNA]</scope>
    <source>
        <strain evidence="3">cv. Yugu1</strain>
    </source>
</reference>
<dbReference type="PANTHER" id="PTHR33086:SF59">
    <property type="entry name" value="EXPRESSED PROTEIN"/>
    <property type="match status" value="1"/>
</dbReference>
<name>K3XSK9_SETIT</name>
<evidence type="ECO:0000313" key="3">
    <source>
        <dbReference type="Proteomes" id="UP000004995"/>
    </source>
</evidence>